<dbReference type="Proteomes" id="UP000054516">
    <property type="component" value="Unassembled WGS sequence"/>
</dbReference>
<name>A0A1S8A7X2_ROSNE</name>
<organism evidence="1">
    <name type="scientific">Rosellinia necatrix</name>
    <name type="common">White root-rot fungus</name>
    <dbReference type="NCBI Taxonomy" id="77044"/>
    <lineage>
        <taxon>Eukaryota</taxon>
        <taxon>Fungi</taxon>
        <taxon>Dikarya</taxon>
        <taxon>Ascomycota</taxon>
        <taxon>Pezizomycotina</taxon>
        <taxon>Sordariomycetes</taxon>
        <taxon>Xylariomycetidae</taxon>
        <taxon>Xylariales</taxon>
        <taxon>Xylariaceae</taxon>
        <taxon>Rosellinia</taxon>
    </lineage>
</organism>
<dbReference type="EMBL" id="DF977459">
    <property type="protein sequence ID" value="GAW25840.1"/>
    <property type="molecule type" value="Genomic_DNA"/>
</dbReference>
<proteinExistence type="predicted"/>
<keyword evidence="2" id="KW-1185">Reference proteome</keyword>
<gene>
    <name evidence="1" type="ORF">SAMD00023353_1400710</name>
</gene>
<sequence length="82" mass="9410">MITPDRIGERGVYNPRKDLTVLFLAVDGNEITVEGYVVELDIRTGPTRSVKHTRSVSRNPSHRSRRRISHITIRCRRVPTTV</sequence>
<accession>A0A1S8A7X2</accession>
<reference evidence="1" key="1">
    <citation type="submission" date="2016-03" db="EMBL/GenBank/DDBJ databases">
        <title>Draft genome sequence of Rosellinia necatrix.</title>
        <authorList>
            <person name="Kanematsu S."/>
        </authorList>
    </citation>
    <scope>NUCLEOTIDE SEQUENCE [LARGE SCALE GENOMIC DNA]</scope>
    <source>
        <strain evidence="1">W97</strain>
    </source>
</reference>
<protein>
    <submittedName>
        <fullName evidence="1">Uncharacterized protein</fullName>
    </submittedName>
</protein>
<dbReference type="AlphaFoldDB" id="A0A1S8A7X2"/>
<evidence type="ECO:0000313" key="2">
    <source>
        <dbReference type="Proteomes" id="UP000054516"/>
    </source>
</evidence>
<evidence type="ECO:0000313" key="1">
    <source>
        <dbReference type="EMBL" id="GAW25840.1"/>
    </source>
</evidence>